<evidence type="ECO:0000313" key="1">
    <source>
        <dbReference type="EMBL" id="GAG55046.1"/>
    </source>
</evidence>
<accession>X1A4A2</accession>
<proteinExistence type="predicted"/>
<reference evidence="1" key="1">
    <citation type="journal article" date="2014" name="Front. Microbiol.">
        <title>High frequency of phylogenetically diverse reductive dehalogenase-homologous genes in deep subseafloor sedimentary metagenomes.</title>
        <authorList>
            <person name="Kawai M."/>
            <person name="Futagami T."/>
            <person name="Toyoda A."/>
            <person name="Takaki Y."/>
            <person name="Nishi S."/>
            <person name="Hori S."/>
            <person name="Arai W."/>
            <person name="Tsubouchi T."/>
            <person name="Morono Y."/>
            <person name="Uchiyama I."/>
            <person name="Ito T."/>
            <person name="Fujiyama A."/>
            <person name="Inagaki F."/>
            <person name="Takami H."/>
        </authorList>
    </citation>
    <scope>NUCLEOTIDE SEQUENCE</scope>
    <source>
        <strain evidence="1">Expedition CK06-06</strain>
    </source>
</reference>
<name>X1A4A2_9ZZZZ</name>
<sequence>MIGGIDLETNGFDIIRKLLEIAHTDSTVFPPTQLYNEGWMLRILLAIQAEEKECFPFSYHQRARWFSEAELNSPFLRRWRTTKNRPKDELAEGHTHTDGAIGHFEFRPDTKTGLSLTEDSTQFVVVEAKMDSPLSPGVTNDPDYDQAARTVACMAWTIYESKRAVGDLLSLGFYVIAPEDQIKKGVFEEEMRKSSIEDKVRTRVNRYMNDVEKYEELQEWLKEFFIPTLECIDIGCVSWEDTIDKTNNRSIWNFYEQCRKFNKPKRRG</sequence>
<organism evidence="1">
    <name type="scientific">marine sediment metagenome</name>
    <dbReference type="NCBI Taxonomy" id="412755"/>
    <lineage>
        <taxon>unclassified sequences</taxon>
        <taxon>metagenomes</taxon>
        <taxon>ecological metagenomes</taxon>
    </lineage>
</organism>
<comment type="caution">
    <text evidence="1">The sequence shown here is derived from an EMBL/GenBank/DDBJ whole genome shotgun (WGS) entry which is preliminary data.</text>
</comment>
<gene>
    <name evidence="1" type="ORF">S01H4_19205</name>
</gene>
<dbReference type="AlphaFoldDB" id="X1A4A2"/>
<protein>
    <submittedName>
        <fullName evidence="1">Uncharacterized protein</fullName>
    </submittedName>
</protein>
<dbReference type="EMBL" id="BART01008548">
    <property type="protein sequence ID" value="GAG55046.1"/>
    <property type="molecule type" value="Genomic_DNA"/>
</dbReference>